<keyword evidence="10 15" id="KW-0408">Iron</keyword>
<feature type="domain" description="Nitrogenase/oxidoreductase component 1" evidence="16">
    <location>
        <begin position="90"/>
        <end position="521"/>
    </location>
</feature>
<keyword evidence="19" id="KW-1185">Reference proteome</keyword>
<dbReference type="PROSITE" id="PS00090">
    <property type="entry name" value="NITROGENASE_1_2"/>
    <property type="match status" value="1"/>
</dbReference>
<keyword evidence="11 15" id="KW-0411">Iron-sulfur</keyword>
<dbReference type="GO" id="GO:0005524">
    <property type="term" value="F:ATP binding"/>
    <property type="evidence" value="ECO:0007669"/>
    <property type="project" value="UniProtKB-KW"/>
</dbReference>
<dbReference type="InterPro" id="IPR000510">
    <property type="entry name" value="Nase/OxRdtase_comp1"/>
</dbReference>
<evidence type="ECO:0000256" key="1">
    <source>
        <dbReference type="ARBA" id="ARBA00002621"/>
    </source>
</evidence>
<evidence type="ECO:0000313" key="19">
    <source>
        <dbReference type="Proteomes" id="UP000549250"/>
    </source>
</evidence>
<keyword evidence="9 15" id="KW-0560">Oxidoreductase</keyword>
<evidence type="ECO:0000256" key="14">
    <source>
        <dbReference type="RuleBase" id="RU004021"/>
    </source>
</evidence>
<dbReference type="GO" id="GO:0016163">
    <property type="term" value="F:nitrogenase activity"/>
    <property type="evidence" value="ECO:0007669"/>
    <property type="project" value="UniProtKB-EC"/>
</dbReference>
<evidence type="ECO:0000256" key="6">
    <source>
        <dbReference type="ARBA" id="ARBA00022723"/>
    </source>
</evidence>
<dbReference type="GO" id="GO:0051536">
    <property type="term" value="F:iron-sulfur cluster binding"/>
    <property type="evidence" value="ECO:0007669"/>
    <property type="project" value="UniProtKB-KW"/>
</dbReference>
<evidence type="ECO:0000256" key="8">
    <source>
        <dbReference type="ARBA" id="ARBA00022840"/>
    </source>
</evidence>
<evidence type="ECO:0000256" key="5">
    <source>
        <dbReference type="ARBA" id="ARBA00014775"/>
    </source>
</evidence>
<dbReference type="EMBL" id="JACHXI010000010">
    <property type="protein sequence ID" value="MBB3103895.1"/>
    <property type="molecule type" value="Genomic_DNA"/>
</dbReference>
<comment type="catalytic activity">
    <reaction evidence="13 15">
        <text>N2 + 8 reduced [2Fe-2S]-[ferredoxin] + 16 ATP + 16 H2O = H2 + 8 oxidized [2Fe-2S]-[ferredoxin] + 2 NH4(+) + 16 ADP + 16 phosphate + 6 H(+)</text>
        <dbReference type="Rhea" id="RHEA:21448"/>
        <dbReference type="Rhea" id="RHEA-COMP:10000"/>
        <dbReference type="Rhea" id="RHEA-COMP:10001"/>
        <dbReference type="ChEBI" id="CHEBI:15377"/>
        <dbReference type="ChEBI" id="CHEBI:15378"/>
        <dbReference type="ChEBI" id="CHEBI:17997"/>
        <dbReference type="ChEBI" id="CHEBI:18276"/>
        <dbReference type="ChEBI" id="CHEBI:28938"/>
        <dbReference type="ChEBI" id="CHEBI:30616"/>
        <dbReference type="ChEBI" id="CHEBI:33737"/>
        <dbReference type="ChEBI" id="CHEBI:33738"/>
        <dbReference type="ChEBI" id="CHEBI:43474"/>
        <dbReference type="ChEBI" id="CHEBI:456216"/>
        <dbReference type="EC" id="1.18.6.1"/>
    </reaction>
</comment>
<dbReference type="PROSITE" id="PS00699">
    <property type="entry name" value="NITROGENASE_1_1"/>
    <property type="match status" value="1"/>
</dbReference>
<evidence type="ECO:0000256" key="15">
    <source>
        <dbReference type="RuleBase" id="RU364127"/>
    </source>
</evidence>
<evidence type="ECO:0000256" key="9">
    <source>
        <dbReference type="ARBA" id="ARBA00023002"/>
    </source>
</evidence>
<sequence>MSLADIRDRRSQMSEAQEIVMSQQADNIKPSYPLFLDDEYKDMLARKRDGFEEKHPQDKIDEVFQWTTSEEYKELNFKREALTINPAKACQPLGAVLCTLGFQNAMPYVHGSQGCVAYFRSYFNRHFREPISCVSDSMTEDAAVFGGQQNMKDGLINCKSTYKPEIIAVSTTCMAEVIGDDLNAFINNTKKEGIIPDDFPVPYAHTPSFVGSHVTGWDNMFEGFAKYFTLNAMEDKVVGSNHKVNIVPGFETYLGNYRVIKRMLKEMDVGFSMLSDPEEVLDTPADGKFRMYSGGTTQEEMRDAPNAYTTVLLQPWHLEKTRKFVTGTWKHEVPKLNIPMGLDWTDEFLMKISEITGQPIPESLTKERGRLVDMMTDSHTWLHGKRFAVWGDPDFVLGVVKFLLEVGAEPVHILCNNGNKRWKKVVDALLETSPYGANSTVYVGKDLWHMRSLVFTDKPDFMIGNSYGKFIQRDTLHKGKEFEVPLIRIGFPIFDRHHLHRQTTMGYEGAMYMLTTIVNAILDRLDDETRGMQATDYNHDLVR</sequence>
<evidence type="ECO:0000256" key="7">
    <source>
        <dbReference type="ARBA" id="ARBA00022741"/>
    </source>
</evidence>
<dbReference type="InterPro" id="IPR000318">
    <property type="entry name" value="Nase_comp1_CS"/>
</dbReference>
<keyword evidence="6 15" id="KW-0479">Metal-binding</keyword>
<keyword evidence="8 15" id="KW-0067">ATP-binding</keyword>
<dbReference type="InterPro" id="IPR050152">
    <property type="entry name" value="ChlB/BchB/BchZ"/>
</dbReference>
<feature type="domain" description="Nitrogenase molybdenum-iron protein beta chain N-terminal" evidence="17">
    <location>
        <begin position="21"/>
        <end position="76"/>
    </location>
</feature>
<comment type="function">
    <text evidence="1 15">This molybdenum-iron protein is part of the nitrogenase complex that catalyzes the key enzymatic reactions in nitrogen fixation.</text>
</comment>
<evidence type="ECO:0000256" key="2">
    <source>
        <dbReference type="ARBA" id="ARBA00011002"/>
    </source>
</evidence>
<evidence type="ECO:0000256" key="4">
    <source>
        <dbReference type="ARBA" id="ARBA00012773"/>
    </source>
</evidence>
<dbReference type="AlphaFoldDB" id="A0A839T7G0"/>
<dbReference type="Proteomes" id="UP000549250">
    <property type="component" value="Unassembled WGS sequence"/>
</dbReference>
<dbReference type="Pfam" id="PF11844">
    <property type="entry name" value="DUF3364"/>
    <property type="match status" value="1"/>
</dbReference>
<evidence type="ECO:0000259" key="16">
    <source>
        <dbReference type="Pfam" id="PF00148"/>
    </source>
</evidence>
<accession>A0A839T7G0</accession>
<keyword evidence="12 14" id="KW-0535">Nitrogen fixation</keyword>
<protein>
    <recommendedName>
        <fullName evidence="5 15">Nitrogenase molybdenum-iron protein beta chain</fullName>
        <ecNumber evidence="4 15">1.18.6.1</ecNumber>
    </recommendedName>
    <alternativeName>
        <fullName evidence="15">Dinitrogenase</fullName>
    </alternativeName>
</protein>
<evidence type="ECO:0000256" key="10">
    <source>
        <dbReference type="ARBA" id="ARBA00023004"/>
    </source>
</evidence>
<evidence type="ECO:0000256" key="12">
    <source>
        <dbReference type="ARBA" id="ARBA00023231"/>
    </source>
</evidence>
<dbReference type="EC" id="1.18.6.1" evidence="4 15"/>
<comment type="similarity">
    <text evidence="2 14">Belongs to the NifD/NifK/NifE/NifN family.</text>
</comment>
<reference evidence="18 19" key="1">
    <citation type="submission" date="2020-08" db="EMBL/GenBank/DDBJ databases">
        <title>Genomic Encyclopedia of Type Strains, Phase III (KMG-III): the genomes of soil and plant-associated and newly described type strains.</title>
        <authorList>
            <person name="Whitman W."/>
        </authorList>
    </citation>
    <scope>NUCLEOTIDE SEQUENCE [LARGE SCALE GENOMIC DNA]</scope>
    <source>
        <strain evidence="18 19">CECT 4462</strain>
    </source>
</reference>
<dbReference type="InterPro" id="IPR005976">
    <property type="entry name" value="Nase_Mo-Fe_CF_bsu"/>
</dbReference>
<dbReference type="Gene3D" id="3.40.50.1980">
    <property type="entry name" value="Nitrogenase molybdenum iron protein domain"/>
    <property type="match status" value="3"/>
</dbReference>
<evidence type="ECO:0000256" key="3">
    <source>
        <dbReference type="ARBA" id="ARBA00011462"/>
    </source>
</evidence>
<comment type="caution">
    <text evidence="18">The sequence shown here is derived from an EMBL/GenBank/DDBJ whole genome shotgun (WGS) entry which is preliminary data.</text>
</comment>
<comment type="subunit">
    <text evidence="3 15">Tetramer of two alpha and two beta chains. Forms complex with the iron protein (nitrogenase component 2).</text>
</comment>
<name>A0A839T7G0_AZOMA</name>
<dbReference type="GO" id="GO:0016612">
    <property type="term" value="C:molybdenum-iron nitrogenase complex"/>
    <property type="evidence" value="ECO:0007669"/>
    <property type="project" value="InterPro"/>
</dbReference>
<dbReference type="Gene3D" id="1.20.89.10">
    <property type="entry name" value="Nitrogenase Molybdenum-iron Protein, subunit B, domain 4"/>
    <property type="match status" value="1"/>
</dbReference>
<keyword evidence="7 15" id="KW-0547">Nucleotide-binding</keyword>
<dbReference type="GO" id="GO:0046872">
    <property type="term" value="F:metal ion binding"/>
    <property type="evidence" value="ECO:0007669"/>
    <property type="project" value="UniProtKB-KW"/>
</dbReference>
<evidence type="ECO:0000313" key="18">
    <source>
        <dbReference type="EMBL" id="MBB3103895.1"/>
    </source>
</evidence>
<evidence type="ECO:0000256" key="11">
    <source>
        <dbReference type="ARBA" id="ARBA00023014"/>
    </source>
</evidence>
<proteinExistence type="inferred from homology"/>
<dbReference type="PANTHER" id="PTHR33712">
    <property type="entry name" value="LIGHT-INDEPENDENT PROTOCHLOROPHYLLIDE REDUCTASE SUBUNIT B"/>
    <property type="match status" value="1"/>
</dbReference>
<evidence type="ECO:0000256" key="13">
    <source>
        <dbReference type="ARBA" id="ARBA00047967"/>
    </source>
</evidence>
<comment type="cofactor">
    <cofactor evidence="15">
        <name>[8Fe-7S] cluster</name>
        <dbReference type="ChEBI" id="CHEBI:21143"/>
    </cofactor>
    <text evidence="15">Binds 1 [8Fe-7S] cluster per heterodimer.</text>
</comment>
<dbReference type="Pfam" id="PF00148">
    <property type="entry name" value="Oxidored_nitro"/>
    <property type="match status" value="1"/>
</dbReference>
<organism evidence="18 19">
    <name type="scientific">Azomonas macrocytogenes</name>
    <name type="common">Azotobacter macrocytogenes</name>
    <dbReference type="NCBI Taxonomy" id="69962"/>
    <lineage>
        <taxon>Bacteria</taxon>
        <taxon>Pseudomonadati</taxon>
        <taxon>Pseudomonadota</taxon>
        <taxon>Gammaproteobacteria</taxon>
        <taxon>Pseudomonadales</taxon>
        <taxon>Pseudomonadaceae</taxon>
        <taxon>Azomonas</taxon>
    </lineage>
</organism>
<dbReference type="CDD" id="cd01974">
    <property type="entry name" value="Nitrogenase_MoFe_beta"/>
    <property type="match status" value="1"/>
</dbReference>
<dbReference type="PANTHER" id="PTHR33712:SF7">
    <property type="entry name" value="LIGHT-INDEPENDENT PROTOCHLOROPHYLLIDE REDUCTASE SUBUNIT B"/>
    <property type="match status" value="1"/>
</dbReference>
<gene>
    <name evidence="18" type="ORF">FHR87_002305</name>
</gene>
<dbReference type="NCBIfam" id="TIGR01286">
    <property type="entry name" value="nifK"/>
    <property type="match status" value="1"/>
</dbReference>
<dbReference type="InterPro" id="IPR024564">
    <property type="entry name" value="Nase_Mo-Fe_CF_bsu_N"/>
</dbReference>
<evidence type="ECO:0000259" key="17">
    <source>
        <dbReference type="Pfam" id="PF11844"/>
    </source>
</evidence>
<dbReference type="SUPFAM" id="SSF53807">
    <property type="entry name" value="Helical backbone' metal receptor"/>
    <property type="match status" value="1"/>
</dbReference>